<keyword evidence="2" id="KW-1015">Disulfide bond</keyword>
<dbReference type="SUPFAM" id="SSF56436">
    <property type="entry name" value="C-type lectin-like"/>
    <property type="match status" value="1"/>
</dbReference>
<keyword evidence="1" id="KW-0472">Membrane</keyword>
<keyword evidence="5" id="KW-1185">Reference proteome</keyword>
<evidence type="ECO:0000259" key="3">
    <source>
        <dbReference type="PROSITE" id="PS50041"/>
    </source>
</evidence>
<feature type="non-terminal residue" evidence="4">
    <location>
        <position position="99"/>
    </location>
</feature>
<keyword evidence="1" id="KW-1133">Transmembrane helix</keyword>
<evidence type="ECO:0000313" key="4">
    <source>
        <dbReference type="EMBL" id="NWV59679.1"/>
    </source>
</evidence>
<feature type="non-terminal residue" evidence="4">
    <location>
        <position position="1"/>
    </location>
</feature>
<dbReference type="InterPro" id="IPR016187">
    <property type="entry name" value="CTDL_fold"/>
</dbReference>
<dbReference type="GO" id="GO:0038023">
    <property type="term" value="F:signaling receptor activity"/>
    <property type="evidence" value="ECO:0007669"/>
    <property type="project" value="TreeGrafter"/>
</dbReference>
<accession>A0A7K6G8P2</accession>
<organism evidence="4 5">
    <name type="scientific">Malurus elegans</name>
    <name type="common">Red-winged fairywren</name>
    <dbReference type="NCBI Taxonomy" id="720584"/>
    <lineage>
        <taxon>Eukaryota</taxon>
        <taxon>Metazoa</taxon>
        <taxon>Chordata</taxon>
        <taxon>Craniata</taxon>
        <taxon>Vertebrata</taxon>
        <taxon>Euteleostomi</taxon>
        <taxon>Archelosauria</taxon>
        <taxon>Archosauria</taxon>
        <taxon>Dinosauria</taxon>
        <taxon>Saurischia</taxon>
        <taxon>Theropoda</taxon>
        <taxon>Coelurosauria</taxon>
        <taxon>Aves</taxon>
        <taxon>Neognathae</taxon>
        <taxon>Neoaves</taxon>
        <taxon>Telluraves</taxon>
        <taxon>Australaves</taxon>
        <taxon>Passeriformes</taxon>
        <taxon>Meliphagoidea</taxon>
        <taxon>Maluridae</taxon>
        <taxon>Malurus</taxon>
    </lineage>
</organism>
<sequence length="99" mass="11267">REDCGNRGAELLLPRDRDELELVIETLQKPGRSFWIGLWVPGTGTDWTWLNGSRLDRHRFLMDPGETSGKCGAITGNRITSESCSAELRWICQREATEF</sequence>
<dbReference type="PANTHER" id="PTHR46784:SF1">
    <property type="entry name" value="KILLER CELL LECTIN-LIKE RECEPTOR SUBFAMILY B MEMBER 1"/>
    <property type="match status" value="1"/>
</dbReference>
<name>A0A7K6G8P2_9PASS</name>
<comment type="caution">
    <text evidence="4">The sequence shown here is derived from an EMBL/GenBank/DDBJ whole genome shotgun (WGS) entry which is preliminary data.</text>
</comment>
<keyword evidence="1" id="KW-0812">Transmembrane</keyword>
<dbReference type="Gene3D" id="3.10.100.10">
    <property type="entry name" value="Mannose-Binding Protein A, subunit A"/>
    <property type="match status" value="1"/>
</dbReference>
<dbReference type="InterPro" id="IPR016186">
    <property type="entry name" value="C-type_lectin-like/link_sf"/>
</dbReference>
<evidence type="ECO:0000313" key="5">
    <source>
        <dbReference type="Proteomes" id="UP000564407"/>
    </source>
</evidence>
<protein>
    <submittedName>
        <fullName evidence="4">KRBBA protein</fullName>
    </submittedName>
</protein>
<dbReference type="PROSITE" id="PS50041">
    <property type="entry name" value="C_TYPE_LECTIN_2"/>
    <property type="match status" value="1"/>
</dbReference>
<dbReference type="GO" id="GO:0009986">
    <property type="term" value="C:cell surface"/>
    <property type="evidence" value="ECO:0007669"/>
    <property type="project" value="TreeGrafter"/>
</dbReference>
<dbReference type="EMBL" id="VZRP01001925">
    <property type="protein sequence ID" value="NWV59679.1"/>
    <property type="molecule type" value="Genomic_DNA"/>
</dbReference>
<dbReference type="PANTHER" id="PTHR46784">
    <property type="entry name" value="KILLER CELL LECTIN-LIKE RECEPTOR SUBFAMILY B MEMBER 1"/>
    <property type="match status" value="1"/>
</dbReference>
<reference evidence="4 5" key="1">
    <citation type="submission" date="2019-09" db="EMBL/GenBank/DDBJ databases">
        <title>Bird 10,000 Genomes (B10K) Project - Family phase.</title>
        <authorList>
            <person name="Zhang G."/>
        </authorList>
    </citation>
    <scope>NUCLEOTIDE SEQUENCE [LARGE SCALE GENOMIC DNA]</scope>
    <source>
        <strain evidence="4">B10K-DU-029-44</strain>
        <tissue evidence="4">Heart</tissue>
    </source>
</reference>
<dbReference type="InterPro" id="IPR051527">
    <property type="entry name" value="KLR_subfamily_B"/>
</dbReference>
<dbReference type="AlphaFoldDB" id="A0A7K6G8P2"/>
<dbReference type="Proteomes" id="UP000564407">
    <property type="component" value="Unassembled WGS sequence"/>
</dbReference>
<proteinExistence type="predicted"/>
<dbReference type="Pfam" id="PF00059">
    <property type="entry name" value="Lectin_C"/>
    <property type="match status" value="1"/>
</dbReference>
<dbReference type="InterPro" id="IPR001304">
    <property type="entry name" value="C-type_lectin-like"/>
</dbReference>
<dbReference type="GO" id="GO:0005886">
    <property type="term" value="C:plasma membrane"/>
    <property type="evidence" value="ECO:0007669"/>
    <property type="project" value="TreeGrafter"/>
</dbReference>
<dbReference type="GO" id="GO:0042269">
    <property type="term" value="P:regulation of natural killer cell mediated cytotoxicity"/>
    <property type="evidence" value="ECO:0007669"/>
    <property type="project" value="TreeGrafter"/>
</dbReference>
<evidence type="ECO:0000256" key="2">
    <source>
        <dbReference type="ARBA" id="ARBA00023157"/>
    </source>
</evidence>
<evidence type="ECO:0000256" key="1">
    <source>
        <dbReference type="ARBA" id="ARBA00022989"/>
    </source>
</evidence>
<feature type="domain" description="C-type lectin" evidence="3">
    <location>
        <begin position="1"/>
        <end position="93"/>
    </location>
</feature>
<gene>
    <name evidence="4" type="primary">Klrb1b_0</name>
    <name evidence="4" type="ORF">MALELE_R15182</name>
</gene>